<dbReference type="InterPro" id="IPR027843">
    <property type="entry name" value="DUF4440"/>
</dbReference>
<gene>
    <name evidence="2" type="ORF">GCM10010178_43150</name>
</gene>
<evidence type="ECO:0000313" key="2">
    <source>
        <dbReference type="EMBL" id="GGU45980.1"/>
    </source>
</evidence>
<evidence type="ECO:0000259" key="1">
    <source>
        <dbReference type="Pfam" id="PF14534"/>
    </source>
</evidence>
<reference evidence="3" key="1">
    <citation type="journal article" date="2019" name="Int. J. Syst. Evol. Microbiol.">
        <title>The Global Catalogue of Microorganisms (GCM) 10K type strain sequencing project: providing services to taxonomists for standard genome sequencing and annotation.</title>
        <authorList>
            <consortium name="The Broad Institute Genomics Platform"/>
            <consortium name="The Broad Institute Genome Sequencing Center for Infectious Disease"/>
            <person name="Wu L."/>
            <person name="Ma J."/>
        </authorList>
    </citation>
    <scope>NUCLEOTIDE SEQUENCE [LARGE SCALE GENOMIC DNA]</scope>
    <source>
        <strain evidence="3">JCM 3296</strain>
    </source>
</reference>
<dbReference type="InterPro" id="IPR011944">
    <property type="entry name" value="Steroid_delta5-4_isomerase"/>
</dbReference>
<dbReference type="SUPFAM" id="SSF54427">
    <property type="entry name" value="NTF2-like"/>
    <property type="match status" value="1"/>
</dbReference>
<comment type="caution">
    <text evidence="2">The sequence shown here is derived from an EMBL/GenBank/DDBJ whole genome shotgun (WGS) entry which is preliminary data.</text>
</comment>
<dbReference type="EMBL" id="BMRE01000018">
    <property type="protein sequence ID" value="GGU45980.1"/>
    <property type="molecule type" value="Genomic_DNA"/>
</dbReference>
<dbReference type="CDD" id="cd00531">
    <property type="entry name" value="NTF2_like"/>
    <property type="match status" value="1"/>
</dbReference>
<dbReference type="InterPro" id="IPR032710">
    <property type="entry name" value="NTF2-like_dom_sf"/>
</dbReference>
<dbReference type="NCBIfam" id="TIGR02246">
    <property type="entry name" value="SgcJ/EcaC family oxidoreductase"/>
    <property type="match status" value="1"/>
</dbReference>
<dbReference type="Proteomes" id="UP000649573">
    <property type="component" value="Unassembled WGS sequence"/>
</dbReference>
<accession>A0ABQ2UN64</accession>
<sequence length="142" mass="15623">MSDEAGVLALFAKLAEAWNRGDGAAYGQCFTDDATYVAWVGTIYRGAADIGRSHQVLFDTFLKDTKLTTEGAVDVRFYGEDTAVLTTRGDVGKKPSKGAKVQTFTLVRQNGEWKIAAFQNTKRHSLLERISFRFQPGIRPAA</sequence>
<dbReference type="Pfam" id="PF14534">
    <property type="entry name" value="DUF4440"/>
    <property type="match status" value="1"/>
</dbReference>
<proteinExistence type="predicted"/>
<dbReference type="Gene3D" id="3.10.450.50">
    <property type="match status" value="1"/>
</dbReference>
<keyword evidence="3" id="KW-1185">Reference proteome</keyword>
<protein>
    <recommendedName>
        <fullName evidence="1">DUF4440 domain-containing protein</fullName>
    </recommendedName>
</protein>
<evidence type="ECO:0000313" key="3">
    <source>
        <dbReference type="Proteomes" id="UP000649573"/>
    </source>
</evidence>
<dbReference type="RefSeq" id="WP_189255501.1">
    <property type="nucleotide sequence ID" value="NZ_BMRE01000018.1"/>
</dbReference>
<name>A0ABQ2UN64_9PSEU</name>
<organism evidence="2 3">
    <name type="scientific">Lentzea flava</name>
    <dbReference type="NCBI Taxonomy" id="103732"/>
    <lineage>
        <taxon>Bacteria</taxon>
        <taxon>Bacillati</taxon>
        <taxon>Actinomycetota</taxon>
        <taxon>Actinomycetes</taxon>
        <taxon>Pseudonocardiales</taxon>
        <taxon>Pseudonocardiaceae</taxon>
        <taxon>Lentzea</taxon>
    </lineage>
</organism>
<feature type="domain" description="DUF4440" evidence="1">
    <location>
        <begin position="7"/>
        <end position="115"/>
    </location>
</feature>